<feature type="domain" description="YbaK/aminoacyl-tRNA synthetase-associated" evidence="1">
    <location>
        <begin position="2"/>
        <end position="51"/>
    </location>
</feature>
<dbReference type="Gene3D" id="3.90.960.10">
    <property type="entry name" value="YbaK/aminoacyl-tRNA synthetase-associated domain"/>
    <property type="match status" value="1"/>
</dbReference>
<feature type="non-terminal residue" evidence="2">
    <location>
        <position position="1"/>
    </location>
</feature>
<dbReference type="Pfam" id="PF04073">
    <property type="entry name" value="tRNA_edit"/>
    <property type="match status" value="1"/>
</dbReference>
<dbReference type="SUPFAM" id="SSF55826">
    <property type="entry name" value="YbaK/ProRS associated domain"/>
    <property type="match status" value="1"/>
</dbReference>
<organism evidence="2 3">
    <name type="scientific">Candidatus Dojkabacteria bacterium</name>
    <dbReference type="NCBI Taxonomy" id="2099670"/>
    <lineage>
        <taxon>Bacteria</taxon>
        <taxon>Candidatus Dojkabacteria</taxon>
    </lineage>
</organism>
<sequence>YGVKVGGVPPFGIIFDIPTYFDESILEQDEVAFSAGKDNYTIVLKSADLEKILNGKKGVWSK</sequence>
<accession>A0A955L2J8</accession>
<dbReference type="CDD" id="cd04332">
    <property type="entry name" value="YbaK_like"/>
    <property type="match status" value="1"/>
</dbReference>
<dbReference type="EMBL" id="JAGQLJ010000165">
    <property type="protein sequence ID" value="MCA9381711.1"/>
    <property type="molecule type" value="Genomic_DNA"/>
</dbReference>
<dbReference type="InterPro" id="IPR007214">
    <property type="entry name" value="YbaK/aa-tRNA-synth-assoc-dom"/>
</dbReference>
<reference evidence="2" key="2">
    <citation type="journal article" date="2021" name="Microbiome">
        <title>Successional dynamics and alternative stable states in a saline activated sludge microbial community over 9 years.</title>
        <authorList>
            <person name="Wang Y."/>
            <person name="Ye J."/>
            <person name="Ju F."/>
            <person name="Liu L."/>
            <person name="Boyd J.A."/>
            <person name="Deng Y."/>
            <person name="Parks D.H."/>
            <person name="Jiang X."/>
            <person name="Yin X."/>
            <person name="Woodcroft B.J."/>
            <person name="Tyson G.W."/>
            <person name="Hugenholtz P."/>
            <person name="Polz M.F."/>
            <person name="Zhang T."/>
        </authorList>
    </citation>
    <scope>NUCLEOTIDE SEQUENCE</scope>
    <source>
        <strain evidence="2">HKST-UBA13</strain>
    </source>
</reference>
<dbReference type="AlphaFoldDB" id="A0A955L2J8"/>
<evidence type="ECO:0000313" key="3">
    <source>
        <dbReference type="Proteomes" id="UP000775877"/>
    </source>
</evidence>
<evidence type="ECO:0000259" key="1">
    <source>
        <dbReference type="Pfam" id="PF04073"/>
    </source>
</evidence>
<dbReference type="InterPro" id="IPR036754">
    <property type="entry name" value="YbaK/aa-tRNA-synt-asso_dom_sf"/>
</dbReference>
<protein>
    <submittedName>
        <fullName evidence="2">YbaK/EbsC family protein</fullName>
    </submittedName>
</protein>
<dbReference type="GO" id="GO:0002161">
    <property type="term" value="F:aminoacyl-tRNA deacylase activity"/>
    <property type="evidence" value="ECO:0007669"/>
    <property type="project" value="InterPro"/>
</dbReference>
<evidence type="ECO:0000313" key="2">
    <source>
        <dbReference type="EMBL" id="MCA9381711.1"/>
    </source>
</evidence>
<proteinExistence type="predicted"/>
<reference evidence="2" key="1">
    <citation type="submission" date="2020-04" db="EMBL/GenBank/DDBJ databases">
        <authorList>
            <person name="Zhang T."/>
        </authorList>
    </citation>
    <scope>NUCLEOTIDE SEQUENCE</scope>
    <source>
        <strain evidence="2">HKST-UBA13</strain>
    </source>
</reference>
<comment type="caution">
    <text evidence="2">The sequence shown here is derived from an EMBL/GenBank/DDBJ whole genome shotgun (WGS) entry which is preliminary data.</text>
</comment>
<dbReference type="Proteomes" id="UP000775877">
    <property type="component" value="Unassembled WGS sequence"/>
</dbReference>
<name>A0A955L2J8_9BACT</name>
<gene>
    <name evidence="2" type="ORF">KC678_05575</name>
</gene>